<organism evidence="2">
    <name type="scientific">Vecturithrix granuli</name>
    <dbReference type="NCBI Taxonomy" id="1499967"/>
    <lineage>
        <taxon>Bacteria</taxon>
        <taxon>Candidatus Moduliflexota</taxon>
        <taxon>Candidatus Vecturitrichia</taxon>
        <taxon>Candidatus Vecturitrichales</taxon>
        <taxon>Candidatus Vecturitrichaceae</taxon>
        <taxon>Candidatus Vecturithrix</taxon>
    </lineage>
</organism>
<dbReference type="STRING" id="1499967.U27_00036"/>
<dbReference type="GO" id="GO:0006629">
    <property type="term" value="P:lipid metabolic process"/>
    <property type="evidence" value="ECO:0007669"/>
    <property type="project" value="InterPro"/>
</dbReference>
<proteinExistence type="predicted"/>
<accession>A0A081C6E0</accession>
<reference evidence="2" key="1">
    <citation type="journal article" date="2015" name="PeerJ">
        <title>First genomic representation of candidate bacterial phylum KSB3 points to enhanced environmental sensing as a trigger of wastewater bulking.</title>
        <authorList>
            <person name="Sekiguchi Y."/>
            <person name="Ohashi A."/>
            <person name="Parks D.H."/>
            <person name="Yamauchi T."/>
            <person name="Tyson G.W."/>
            <person name="Hugenholtz P."/>
        </authorList>
    </citation>
    <scope>NUCLEOTIDE SEQUENCE [LARGE SCALE GENOMIC DNA]</scope>
</reference>
<dbReference type="eggNOG" id="COG0584">
    <property type="taxonomic scope" value="Bacteria"/>
</dbReference>
<dbReference type="PROSITE" id="PS51704">
    <property type="entry name" value="GP_PDE"/>
    <property type="match status" value="1"/>
</dbReference>
<dbReference type="HOGENOM" id="CLU_030006_9_1_0"/>
<dbReference type="EMBL" id="DF820472">
    <property type="protein sequence ID" value="GAK60145.1"/>
    <property type="molecule type" value="Genomic_DNA"/>
</dbReference>
<dbReference type="GO" id="GO:0008081">
    <property type="term" value="F:phosphoric diester hydrolase activity"/>
    <property type="evidence" value="ECO:0007669"/>
    <property type="project" value="InterPro"/>
</dbReference>
<dbReference type="Pfam" id="PF03009">
    <property type="entry name" value="GDPD"/>
    <property type="match status" value="1"/>
</dbReference>
<dbReference type="SUPFAM" id="SSF51695">
    <property type="entry name" value="PLC-like phosphodiesterases"/>
    <property type="match status" value="1"/>
</dbReference>
<gene>
    <name evidence="2" type="ORF">U27_00036</name>
</gene>
<evidence type="ECO:0000313" key="2">
    <source>
        <dbReference type="EMBL" id="GAK60145.1"/>
    </source>
</evidence>
<evidence type="ECO:0000313" key="3">
    <source>
        <dbReference type="Proteomes" id="UP000030661"/>
    </source>
</evidence>
<dbReference type="Proteomes" id="UP000030661">
    <property type="component" value="Unassembled WGS sequence"/>
</dbReference>
<protein>
    <submittedName>
        <fullName evidence="2">Glycerophosphodiester phosphodiesterase</fullName>
    </submittedName>
</protein>
<evidence type="ECO:0000259" key="1">
    <source>
        <dbReference type="PROSITE" id="PS51704"/>
    </source>
</evidence>
<feature type="domain" description="GP-PDE" evidence="1">
    <location>
        <begin position="5"/>
        <end position="235"/>
    </location>
</feature>
<dbReference type="AlphaFoldDB" id="A0A081C6E0"/>
<dbReference type="PANTHER" id="PTHR46211">
    <property type="entry name" value="GLYCEROPHOSPHORYL DIESTER PHOSPHODIESTERASE"/>
    <property type="match status" value="1"/>
</dbReference>
<dbReference type="CDD" id="cd08566">
    <property type="entry name" value="GDPD_AtGDE_like"/>
    <property type="match status" value="1"/>
</dbReference>
<dbReference type="Gene3D" id="3.20.20.190">
    <property type="entry name" value="Phosphatidylinositol (PI) phosphodiesterase"/>
    <property type="match status" value="1"/>
</dbReference>
<keyword evidence="3" id="KW-1185">Reference proteome</keyword>
<dbReference type="PANTHER" id="PTHR46211:SF14">
    <property type="entry name" value="GLYCEROPHOSPHODIESTER PHOSPHODIESTERASE"/>
    <property type="match status" value="1"/>
</dbReference>
<dbReference type="InterPro" id="IPR030395">
    <property type="entry name" value="GP_PDE_dom"/>
</dbReference>
<dbReference type="InterPro" id="IPR017946">
    <property type="entry name" value="PLC-like_Pdiesterase_TIM-brl"/>
</dbReference>
<name>A0A081C6E0_VECG1</name>
<sequence length="239" mass="27372">MHKPIEIVCHKGANAYAPENTFASSQLCIDWGMDYVEIDVNTSKDGVLYLLHGPDVERTTNGKGLITELTSAEIDKLDAGSWFSPKFAGEPVPRLESFLNWIKGKIKIFFDVKYPVEPQQVIAMVYQAGLQQECFFWFERHTEALKFRKLDQQLLLKVNVSNAREAALAKDELRANIVEVGLDGMSQELLDACRQRGLKVMINYMGNDPEAFRKILWWQVDMVNVDYGDEFARVAKEFW</sequence>